<dbReference type="CDD" id="cd00840">
    <property type="entry name" value="MPP_Mre11_N"/>
    <property type="match status" value="1"/>
</dbReference>
<keyword evidence="3 5" id="KW-0269">Exonuclease</keyword>
<protein>
    <submittedName>
        <fullName evidence="5">Exonuclease SbcCD subunit D</fullName>
    </submittedName>
</protein>
<organism evidence="5 7">
    <name type="scientific">Methanobacterium veterum</name>
    <dbReference type="NCBI Taxonomy" id="408577"/>
    <lineage>
        <taxon>Archaea</taxon>
        <taxon>Methanobacteriati</taxon>
        <taxon>Methanobacteriota</taxon>
        <taxon>Methanomada group</taxon>
        <taxon>Methanobacteria</taxon>
        <taxon>Methanobacteriales</taxon>
        <taxon>Methanobacteriaceae</taxon>
        <taxon>Methanobacterium</taxon>
    </lineage>
</organism>
<evidence type="ECO:0000256" key="2">
    <source>
        <dbReference type="ARBA" id="ARBA00022801"/>
    </source>
</evidence>
<dbReference type="Gene3D" id="3.60.21.10">
    <property type="match status" value="1"/>
</dbReference>
<dbReference type="Pfam" id="PF00149">
    <property type="entry name" value="Metallophos"/>
    <property type="match status" value="1"/>
</dbReference>
<dbReference type="InterPro" id="IPR050535">
    <property type="entry name" value="DNA_Repair-Maintenance_Comp"/>
</dbReference>
<sequence>MYKFAHVADCHLGAQKYSELKELEIKAFNTCLDTCIKEKVDFIIIAGDLFHSNLPDMSVVKQAVGKLKEVADKGIPVYINYGSHDFSPNETSIIDVITESGLLKKLFNGYVVENELGEEKLKLKFITDKKTGAKLTGISGRKMGLDDAYYNMLDKKSLEDEDGFKIFVFHTSIKNLLPDFLSKMDGIDIKRLPKDFDYYAGGHIHQKICETQLEGYNVITYPGPPFAGYPRDLEISAKGEKRGFFIVEFDEKIKSVNFCEDKNFYELDLAKYDFLSFKADDKNSNQLYDEILEKIRQHDVNEKIIILKVKGELAGGKTSDINFHEIRRILKEAGALHVSINHHGLVSKEFTKIRVKGETTEEIEENLLLENIRNIEVGQEELNTKEGAKLAVNLLKALRKSPKPNEKKSDYKNRILSESLEILDLERQ</sequence>
<dbReference type="AlphaFoldDB" id="A0A9E5DG95"/>
<dbReference type="InterPro" id="IPR041796">
    <property type="entry name" value="Mre11_N"/>
</dbReference>
<dbReference type="Proteomes" id="UP001068021">
    <property type="component" value="Unassembled WGS sequence"/>
</dbReference>
<feature type="domain" description="Calcineurin-like phosphoesterase" evidence="4">
    <location>
        <begin position="3"/>
        <end position="206"/>
    </location>
</feature>
<dbReference type="InterPro" id="IPR029052">
    <property type="entry name" value="Metallo-depent_PP-like"/>
</dbReference>
<keyword evidence="1" id="KW-0540">Nuclease</keyword>
<evidence type="ECO:0000256" key="3">
    <source>
        <dbReference type="ARBA" id="ARBA00022839"/>
    </source>
</evidence>
<evidence type="ECO:0000259" key="4">
    <source>
        <dbReference type="Pfam" id="PF00149"/>
    </source>
</evidence>
<comment type="caution">
    <text evidence="5">The sequence shown here is derived from an EMBL/GenBank/DDBJ whole genome shotgun (WGS) entry which is preliminary data.</text>
</comment>
<dbReference type="EMBL" id="JAPVES010000030">
    <property type="protein sequence ID" value="MCZ3372065.1"/>
    <property type="molecule type" value="Genomic_DNA"/>
</dbReference>
<evidence type="ECO:0000313" key="5">
    <source>
        <dbReference type="EMBL" id="MCZ3364316.1"/>
    </source>
</evidence>
<dbReference type="SUPFAM" id="SSF56300">
    <property type="entry name" value="Metallo-dependent phosphatases"/>
    <property type="match status" value="1"/>
</dbReference>
<evidence type="ECO:0000313" key="7">
    <source>
        <dbReference type="Proteomes" id="UP001068021"/>
    </source>
</evidence>
<dbReference type="PANTHER" id="PTHR30337">
    <property type="entry name" value="COMPONENT OF ATP-DEPENDENT DSDNA EXONUCLEASE"/>
    <property type="match status" value="1"/>
</dbReference>
<dbReference type="GO" id="GO:0004527">
    <property type="term" value="F:exonuclease activity"/>
    <property type="evidence" value="ECO:0007669"/>
    <property type="project" value="UniProtKB-KW"/>
</dbReference>
<dbReference type="PANTHER" id="PTHR30337:SF0">
    <property type="entry name" value="NUCLEASE SBCCD SUBUNIT D"/>
    <property type="match status" value="1"/>
</dbReference>
<evidence type="ECO:0000313" key="6">
    <source>
        <dbReference type="EMBL" id="MCZ3372065.1"/>
    </source>
</evidence>
<dbReference type="InterPro" id="IPR004843">
    <property type="entry name" value="Calcineurin-like_PHP"/>
</dbReference>
<accession>A0A9E5DG95</accession>
<proteinExistence type="predicted"/>
<keyword evidence="7" id="KW-1185">Reference proteome</keyword>
<name>A0A9E5DG95_9EURY</name>
<keyword evidence="2" id="KW-0378">Hydrolase</keyword>
<dbReference type="Proteomes" id="UP001074446">
    <property type="component" value="Unassembled WGS sequence"/>
</dbReference>
<gene>
    <name evidence="6" type="ORF">O3H35_05425</name>
    <name evidence="5" type="ORF">O3H54_00335</name>
</gene>
<dbReference type="EMBL" id="JAPVER010000018">
    <property type="protein sequence ID" value="MCZ3364316.1"/>
    <property type="molecule type" value="Genomic_DNA"/>
</dbReference>
<evidence type="ECO:0000256" key="1">
    <source>
        <dbReference type="ARBA" id="ARBA00022722"/>
    </source>
</evidence>
<reference evidence="5" key="1">
    <citation type="submission" date="2022-12" db="EMBL/GenBank/DDBJ databases">
        <title>Reclassification of two methanogenic archaea species isolated from the Kolyma lowland permafrost.</title>
        <authorList>
            <person name="Trubitsyn V.E."/>
            <person name="Rivkina E.M."/>
            <person name="Shcherbakova V.A."/>
        </authorList>
    </citation>
    <scope>NUCLEOTIDE SEQUENCE</scope>
    <source>
        <strain evidence="5">M2</strain>
        <strain evidence="6">MK4</strain>
    </source>
</reference>
<dbReference type="RefSeq" id="WP_048081132.1">
    <property type="nucleotide sequence ID" value="NZ_JAPVER010000018.1"/>
</dbReference>